<dbReference type="InterPro" id="IPR016161">
    <property type="entry name" value="Ald_DH/histidinol_DH"/>
</dbReference>
<evidence type="ECO:0000313" key="8">
    <source>
        <dbReference type="EMBL" id="SDW52356.1"/>
    </source>
</evidence>
<dbReference type="InterPro" id="IPR051020">
    <property type="entry name" value="ALDH-related_metabolic_enz"/>
</dbReference>
<proteinExistence type="inferred from homology"/>
<gene>
    <name evidence="8" type="ORF">SAMN05421781_1612</name>
</gene>
<dbReference type="Gene3D" id="3.40.309.10">
    <property type="entry name" value="Aldehyde Dehydrogenase, Chain A, domain 2"/>
    <property type="match status" value="1"/>
</dbReference>
<dbReference type="STRING" id="1122204.SAMN05421781_1612"/>
<evidence type="ECO:0000259" key="7">
    <source>
        <dbReference type="Pfam" id="PF00171"/>
    </source>
</evidence>
<name>A0A1H2U860_9BACI</name>
<evidence type="ECO:0000256" key="2">
    <source>
        <dbReference type="ARBA" id="ARBA00023002"/>
    </source>
</evidence>
<dbReference type="InterPro" id="IPR016163">
    <property type="entry name" value="Ald_DH_C"/>
</dbReference>
<dbReference type="PANTHER" id="PTHR42991:SF1">
    <property type="entry name" value="ALDEHYDE DEHYDROGENASE"/>
    <property type="match status" value="1"/>
</dbReference>
<dbReference type="RefSeq" id="WP_091613518.1">
    <property type="nucleotide sequence ID" value="NZ_FNNC01000003.1"/>
</dbReference>
<evidence type="ECO:0000313" key="9">
    <source>
        <dbReference type="Proteomes" id="UP000199488"/>
    </source>
</evidence>
<dbReference type="GO" id="GO:0008911">
    <property type="term" value="F:lactaldehyde dehydrogenase (NAD+) activity"/>
    <property type="evidence" value="ECO:0007669"/>
    <property type="project" value="TreeGrafter"/>
</dbReference>
<sequence length="477" mass="52046">MQTFEQQKEFGLFINNQNKVTEQKLNVLDKYSLEPIAQVAHAGKNDVEEAVQGALEAFKIPLSPYERYQILQKAAARLREEQEAFANLLVKEVGKPINEARGEVSRSALTLEIAAEEGKRIAGEGVPIEAAPGSENRRAYTVRKPVGVIAAITPFNVPLNLVCHKIGPALASGNCVVLKPSDATPLVALKLAEIFKKAGLPSGRLQVLTGNGAEIGNWLLENNEVDMFTFTGSTSVGKYIKQNAGLRKVTLELGNNSASIVHHDTNIQAAAKAVAQKSFNNAGQVCISVQRVFVHQSIHDEFVQHLRAATESIQVGDPGKETTDVGPMISEEAAQRVEDWVEEAVQEGAKVQVGGRRKEAVFYPTVLTNVTEKMRVSYDEVFGPVVCVESYTEEEESIQKVNNSDYGLQAGIFTNDLNFALQAAEEIEVGGVIINDTPGYRVDHMPYGGVKNSGTGKEGPKYAIEEMTEEKLIVWNR</sequence>
<comment type="function">
    <text evidence="4">Part of the sulfo-TAL (or sulfo-SFT) pathway, a D-sulfoquinovose degradation pathway that produces sulfolactate (SL). Catalyzes the oxidation of 3-sulfolactaldehyde (SLA) to sulfolactate (SL).</text>
</comment>
<dbReference type="CDD" id="cd07149">
    <property type="entry name" value="ALDH_y4uC"/>
    <property type="match status" value="1"/>
</dbReference>
<dbReference type="FunFam" id="3.40.309.10:FF:000009">
    <property type="entry name" value="Aldehyde dehydrogenase A"/>
    <property type="match status" value="1"/>
</dbReference>
<dbReference type="Proteomes" id="UP000199488">
    <property type="component" value="Unassembled WGS sequence"/>
</dbReference>
<dbReference type="InterPro" id="IPR015590">
    <property type="entry name" value="Aldehyde_DH_dom"/>
</dbReference>
<keyword evidence="2" id="KW-0560">Oxidoreductase</keyword>
<dbReference type="PANTHER" id="PTHR42991">
    <property type="entry name" value="ALDEHYDE DEHYDROGENASE"/>
    <property type="match status" value="1"/>
</dbReference>
<comment type="catalytic activity">
    <reaction evidence="3">
        <text>(2S)-3-sulfolactaldehyde + NAD(+) + H2O = (2S)-3-sulfolactate + NADH + 2 H(+)</text>
        <dbReference type="Rhea" id="RHEA:47932"/>
        <dbReference type="ChEBI" id="CHEBI:15377"/>
        <dbReference type="ChEBI" id="CHEBI:15378"/>
        <dbReference type="ChEBI" id="CHEBI:57540"/>
        <dbReference type="ChEBI" id="CHEBI:57945"/>
        <dbReference type="ChEBI" id="CHEBI:61289"/>
        <dbReference type="ChEBI" id="CHEBI:90109"/>
        <dbReference type="EC" id="1.2.1.97"/>
    </reaction>
    <physiologicalReaction direction="left-to-right" evidence="3">
        <dbReference type="Rhea" id="RHEA:47933"/>
    </physiologicalReaction>
</comment>
<dbReference type="AlphaFoldDB" id="A0A1H2U860"/>
<dbReference type="SUPFAM" id="SSF53720">
    <property type="entry name" value="ALDH-like"/>
    <property type="match status" value="1"/>
</dbReference>
<dbReference type="Gene3D" id="3.40.605.10">
    <property type="entry name" value="Aldehyde Dehydrogenase, Chain A, domain 1"/>
    <property type="match status" value="1"/>
</dbReference>
<reference evidence="8 9" key="1">
    <citation type="submission" date="2016-10" db="EMBL/GenBank/DDBJ databases">
        <authorList>
            <person name="de Groot N.N."/>
        </authorList>
    </citation>
    <scope>NUCLEOTIDE SEQUENCE [LARGE SCALE GENOMIC DNA]</scope>
    <source>
        <strain evidence="8 9">DSM 23126</strain>
    </source>
</reference>
<keyword evidence="9" id="KW-1185">Reference proteome</keyword>
<evidence type="ECO:0000256" key="4">
    <source>
        <dbReference type="ARBA" id="ARBA00054572"/>
    </source>
</evidence>
<feature type="domain" description="Aldehyde dehydrogenase" evidence="7">
    <location>
        <begin position="23"/>
        <end position="472"/>
    </location>
</feature>
<protein>
    <recommendedName>
        <fullName evidence="6">3-sulfolactaldehyde dehydrogenase</fullName>
        <ecNumber evidence="5">1.2.1.97</ecNumber>
    </recommendedName>
</protein>
<dbReference type="EMBL" id="FNNC01000003">
    <property type="protein sequence ID" value="SDW52356.1"/>
    <property type="molecule type" value="Genomic_DNA"/>
</dbReference>
<dbReference type="OrthoDB" id="9762913at2"/>
<evidence type="ECO:0000256" key="3">
    <source>
        <dbReference type="ARBA" id="ARBA00050326"/>
    </source>
</evidence>
<dbReference type="InterPro" id="IPR016162">
    <property type="entry name" value="Ald_DH_N"/>
</dbReference>
<dbReference type="Pfam" id="PF00171">
    <property type="entry name" value="Aldedh"/>
    <property type="match status" value="1"/>
</dbReference>
<organism evidence="8 9">
    <name type="scientific">Marinococcus luteus</name>
    <dbReference type="NCBI Taxonomy" id="1122204"/>
    <lineage>
        <taxon>Bacteria</taxon>
        <taxon>Bacillati</taxon>
        <taxon>Bacillota</taxon>
        <taxon>Bacilli</taxon>
        <taxon>Bacillales</taxon>
        <taxon>Bacillaceae</taxon>
        <taxon>Marinococcus</taxon>
    </lineage>
</organism>
<evidence type="ECO:0000256" key="5">
    <source>
        <dbReference type="ARBA" id="ARBA00066984"/>
    </source>
</evidence>
<dbReference type="FunFam" id="3.40.605.10:FF:000007">
    <property type="entry name" value="NAD/NADP-dependent betaine aldehyde dehydrogenase"/>
    <property type="match status" value="1"/>
</dbReference>
<accession>A0A1H2U860</accession>
<evidence type="ECO:0000256" key="1">
    <source>
        <dbReference type="ARBA" id="ARBA00009986"/>
    </source>
</evidence>
<evidence type="ECO:0000256" key="6">
    <source>
        <dbReference type="ARBA" id="ARBA00067277"/>
    </source>
</evidence>
<dbReference type="EC" id="1.2.1.97" evidence="5"/>
<comment type="similarity">
    <text evidence="1">Belongs to the aldehyde dehydrogenase family.</text>
</comment>